<protein>
    <submittedName>
        <fullName evidence="2">BCS1, N-terminal</fullName>
    </submittedName>
</protein>
<dbReference type="STRING" id="1365484.W6QNT3"/>
<reference evidence="2" key="1">
    <citation type="journal article" date="2014" name="Nat. Commun.">
        <title>Multiple recent horizontal transfers of a large genomic region in cheese making fungi.</title>
        <authorList>
            <person name="Cheeseman K."/>
            <person name="Ropars J."/>
            <person name="Renault P."/>
            <person name="Dupont J."/>
            <person name="Gouzy J."/>
            <person name="Branca A."/>
            <person name="Abraham A.L."/>
            <person name="Ceppi M."/>
            <person name="Conseiller E."/>
            <person name="Debuchy R."/>
            <person name="Malagnac F."/>
            <person name="Goarin A."/>
            <person name="Silar P."/>
            <person name="Lacoste S."/>
            <person name="Sallet E."/>
            <person name="Bensimon A."/>
            <person name="Giraud T."/>
            <person name="Brygoo Y."/>
        </authorList>
    </citation>
    <scope>NUCLEOTIDE SEQUENCE [LARGE SCALE GENOMIC DNA]</scope>
    <source>
        <strain evidence="2">FM164</strain>
    </source>
</reference>
<accession>W6QNT3</accession>
<name>W6QNT3_PENRF</name>
<evidence type="ECO:0000313" key="3">
    <source>
        <dbReference type="Proteomes" id="UP000030686"/>
    </source>
</evidence>
<evidence type="ECO:0000313" key="2">
    <source>
        <dbReference type="EMBL" id="CDM38599.1"/>
    </source>
</evidence>
<evidence type="ECO:0000259" key="1">
    <source>
        <dbReference type="Pfam" id="PF08740"/>
    </source>
</evidence>
<feature type="domain" description="BCS1 N-terminal" evidence="1">
    <location>
        <begin position="7"/>
        <end position="48"/>
    </location>
</feature>
<dbReference type="EMBL" id="HG792043">
    <property type="protein sequence ID" value="CDM38599.1"/>
    <property type="molecule type" value="Genomic_DNA"/>
</dbReference>
<dbReference type="InterPro" id="IPR014851">
    <property type="entry name" value="BCS1_N"/>
</dbReference>
<dbReference type="Proteomes" id="UP000030686">
    <property type="component" value="Unassembled WGS sequence"/>
</dbReference>
<dbReference type="AlphaFoldDB" id="W6QNT3"/>
<dbReference type="OrthoDB" id="10251412at2759"/>
<proteinExistence type="predicted"/>
<keyword evidence="3" id="KW-1185">Reference proteome</keyword>
<gene>
    <name evidence="2" type="ORF">PROQFM164_S29g000005</name>
</gene>
<sequence>MSLIDILFPSLTSTIHISYYNEAYDMLVDWIAYQPFVYNAHTLIARVRSL</sequence>
<organism evidence="2 3">
    <name type="scientific">Penicillium roqueforti (strain FM164)</name>
    <dbReference type="NCBI Taxonomy" id="1365484"/>
    <lineage>
        <taxon>Eukaryota</taxon>
        <taxon>Fungi</taxon>
        <taxon>Dikarya</taxon>
        <taxon>Ascomycota</taxon>
        <taxon>Pezizomycotina</taxon>
        <taxon>Eurotiomycetes</taxon>
        <taxon>Eurotiomycetidae</taxon>
        <taxon>Eurotiales</taxon>
        <taxon>Aspergillaceae</taxon>
        <taxon>Penicillium</taxon>
    </lineage>
</organism>
<dbReference type="Pfam" id="PF08740">
    <property type="entry name" value="BCS1_N"/>
    <property type="match status" value="1"/>
</dbReference>